<dbReference type="Pfam" id="PF13177">
    <property type="entry name" value="DNA_pol3_delta2"/>
    <property type="match status" value="1"/>
</dbReference>
<organism evidence="1 2">
    <name type="scientific">Aminithiophilus ramosus</name>
    <dbReference type="NCBI Taxonomy" id="3029084"/>
    <lineage>
        <taxon>Bacteria</taxon>
        <taxon>Thermotogati</taxon>
        <taxon>Synergistota</taxon>
        <taxon>Synergistia</taxon>
        <taxon>Synergistales</taxon>
        <taxon>Aminithiophilaceae</taxon>
        <taxon>Aminithiophilus</taxon>
    </lineage>
</organism>
<evidence type="ECO:0000313" key="2">
    <source>
        <dbReference type="Proteomes" id="UP000671879"/>
    </source>
</evidence>
<proteinExistence type="predicted"/>
<protein>
    <recommendedName>
        <fullName evidence="3">DNA polymerase III subunit delta</fullName>
    </recommendedName>
</protein>
<dbReference type="SUPFAM" id="SSF52540">
    <property type="entry name" value="P-loop containing nucleoside triphosphate hydrolases"/>
    <property type="match status" value="1"/>
</dbReference>
<dbReference type="AlphaFoldDB" id="A0A9Q7AQA8"/>
<dbReference type="Proteomes" id="UP000671879">
    <property type="component" value="Chromosome"/>
</dbReference>
<evidence type="ECO:0000313" key="1">
    <source>
        <dbReference type="EMBL" id="QTX32897.1"/>
    </source>
</evidence>
<reference evidence="2" key="1">
    <citation type="submission" date="2021-04" db="EMBL/GenBank/DDBJ databases">
        <title>A novel Synergistetes isolate from a pyrite-forming mixed culture.</title>
        <authorList>
            <person name="Bunk B."/>
            <person name="Sproer C."/>
            <person name="Spring S."/>
            <person name="Pester M."/>
        </authorList>
    </citation>
    <scope>NUCLEOTIDE SEQUENCE [LARGE SCALE GENOMIC DNA]</scope>
    <source>
        <strain evidence="2">J.5.4.2-T.3.5.2</strain>
    </source>
</reference>
<accession>A0A9Q7AQA8</accession>
<gene>
    <name evidence="1" type="ORF">KAR29_02990</name>
</gene>
<sequence length="232" mass="25058">MHLLAEGKAPQAVAISAPTTYHGALASAYAEALLGFSEGSSASRSLSDGGHPDYLRCGSEGQPPGVDDCRNLCRDLSLCPVSAAWRVGVLFSADRLSLGAANSLLKMTEEPSPRARLLFLLDDGTLIPTLRSRCWNLSVAPSSEAASLLPPQTTDQWAQWFAVPKGEEDPLLQLRGWTTELLDRGAAPLACSLESVRLVAERARLSEPMLQDLTYLVVKEDLPLEQIFGDLW</sequence>
<name>A0A9Q7AQA8_9BACT</name>
<keyword evidence="2" id="KW-1185">Reference proteome</keyword>
<dbReference type="KEGG" id="aram:KAR29_02990"/>
<dbReference type="EMBL" id="CP072943">
    <property type="protein sequence ID" value="QTX32897.1"/>
    <property type="molecule type" value="Genomic_DNA"/>
</dbReference>
<dbReference type="RefSeq" id="WP_274374163.1">
    <property type="nucleotide sequence ID" value="NZ_CP072943.1"/>
</dbReference>
<dbReference type="Gene3D" id="3.40.50.300">
    <property type="entry name" value="P-loop containing nucleotide triphosphate hydrolases"/>
    <property type="match status" value="1"/>
</dbReference>
<evidence type="ECO:0008006" key="3">
    <source>
        <dbReference type="Google" id="ProtNLM"/>
    </source>
</evidence>
<dbReference type="InterPro" id="IPR027417">
    <property type="entry name" value="P-loop_NTPase"/>
</dbReference>